<gene>
    <name evidence="10" type="ORF">NP493_868g04001</name>
</gene>
<dbReference type="PANTHER" id="PTHR11662">
    <property type="entry name" value="SOLUTE CARRIER FAMILY 17"/>
    <property type="match status" value="1"/>
</dbReference>
<keyword evidence="2" id="KW-0813">Transport</keyword>
<dbReference type="InterPro" id="IPR020846">
    <property type="entry name" value="MFS_dom"/>
</dbReference>
<feature type="transmembrane region" description="Helical" evidence="8">
    <location>
        <begin position="333"/>
        <end position="350"/>
    </location>
</feature>
<feature type="transmembrane region" description="Helical" evidence="8">
    <location>
        <begin position="232"/>
        <end position="253"/>
    </location>
</feature>
<accession>A0AAD9KLR0</accession>
<dbReference type="InterPro" id="IPR050382">
    <property type="entry name" value="MFS_Na/Anion_cotransporter"/>
</dbReference>
<dbReference type="PROSITE" id="PS50850">
    <property type="entry name" value="MFS"/>
    <property type="match status" value="1"/>
</dbReference>
<dbReference type="AlphaFoldDB" id="A0AAD9KLR0"/>
<dbReference type="GO" id="GO:0006820">
    <property type="term" value="P:monoatomic anion transport"/>
    <property type="evidence" value="ECO:0007669"/>
    <property type="project" value="TreeGrafter"/>
</dbReference>
<keyword evidence="3 8" id="KW-0812">Transmembrane</keyword>
<dbReference type="Gene3D" id="1.20.1250.20">
    <property type="entry name" value="MFS general substrate transporter like domains"/>
    <property type="match status" value="2"/>
</dbReference>
<feature type="domain" description="Major facilitator superfamily (MFS) profile" evidence="9">
    <location>
        <begin position="45"/>
        <end position="486"/>
    </location>
</feature>
<dbReference type="FunFam" id="1.20.1250.20:FF:000423">
    <property type="entry name" value="Putative inorganic phosphate cotransporter-like Protein"/>
    <property type="match status" value="1"/>
</dbReference>
<reference evidence="10" key="1">
    <citation type="journal article" date="2023" name="Mol. Biol. Evol.">
        <title>Third-Generation Sequencing Reveals the Adaptive Role of the Epigenome in Three Deep-Sea Polychaetes.</title>
        <authorList>
            <person name="Perez M."/>
            <person name="Aroh O."/>
            <person name="Sun Y."/>
            <person name="Lan Y."/>
            <person name="Juniper S.K."/>
            <person name="Young C.R."/>
            <person name="Angers B."/>
            <person name="Qian P.Y."/>
        </authorList>
    </citation>
    <scope>NUCLEOTIDE SEQUENCE</scope>
    <source>
        <strain evidence="10">R07B-5</strain>
    </source>
</reference>
<dbReference type="FunFam" id="1.20.1250.20:FF:000003">
    <property type="entry name" value="Solute carrier family 17 member 3"/>
    <property type="match status" value="1"/>
</dbReference>
<dbReference type="EMBL" id="JAODUO010000867">
    <property type="protein sequence ID" value="KAK2173555.1"/>
    <property type="molecule type" value="Genomic_DNA"/>
</dbReference>
<protein>
    <recommendedName>
        <fullName evidence="9">Major facilitator superfamily (MFS) profile domain-containing protein</fullName>
    </recommendedName>
</protein>
<organism evidence="10 11">
    <name type="scientific">Ridgeia piscesae</name>
    <name type="common">Tubeworm</name>
    <dbReference type="NCBI Taxonomy" id="27915"/>
    <lineage>
        <taxon>Eukaryota</taxon>
        <taxon>Metazoa</taxon>
        <taxon>Spiralia</taxon>
        <taxon>Lophotrochozoa</taxon>
        <taxon>Annelida</taxon>
        <taxon>Polychaeta</taxon>
        <taxon>Sedentaria</taxon>
        <taxon>Canalipalpata</taxon>
        <taxon>Sabellida</taxon>
        <taxon>Siboglinidae</taxon>
        <taxon>Ridgeia</taxon>
    </lineage>
</organism>
<dbReference type="SUPFAM" id="SSF103473">
    <property type="entry name" value="MFS general substrate transporter"/>
    <property type="match status" value="1"/>
</dbReference>
<evidence type="ECO:0000256" key="6">
    <source>
        <dbReference type="ARBA" id="ARBA00023136"/>
    </source>
</evidence>
<dbReference type="Pfam" id="PF07690">
    <property type="entry name" value="MFS_1"/>
    <property type="match status" value="1"/>
</dbReference>
<comment type="subcellular location">
    <subcellularLocation>
        <location evidence="1">Membrane</location>
        <topology evidence="1">Multi-pass membrane protein</topology>
    </subcellularLocation>
</comment>
<sequence length="523" mass="57287">MGKADYAVAEESLADGNGDVKSFNMEEEQVPYWTSCRVALSVVLMLNMAMLYFLRVNLSVAIICMVKEPTVVNGNHSMSPANATMSYKIDTDGASTGNYGEFEWSKVLQGNILSAFYVGYILTQIPGGWLANKFGGKHVMGTGLLIGIVCTMVTPMAARIHPYLLIFVRIVMGIGMGVFFPTTHNLWGRWAPPMERSKLIVFSQSGLMVGTVAAMSFSGYLCHAPIDNGWPMIFYIYGIVAMFCYVLFMYVAYNSPEEHPRITAAEKRYITQSLGTGAYKKVKYTPWLEFMKSPALYAIIAAHFANNWGNYTLVSCIPMYIRDVFKTDVRKNGLLSALPFCTMFVMAIAGSTLADLVRSKKILSTVHTRKVFQFIGFMIPAVAAVCVAYSTQVGVAIAFLTIGVGFTGVSRSGYAVNHVDIAPRYAGILIGISNTAATIPGAVSPTLAGALTPNGTQQEWQLVFFICTAIYVGGTITFLWLARGEEQPWARLEERSSTTSTTGAGNTTDVTNKRGRYMEINQK</sequence>
<evidence type="ECO:0000313" key="10">
    <source>
        <dbReference type="EMBL" id="KAK2173555.1"/>
    </source>
</evidence>
<feature type="compositionally biased region" description="Low complexity" evidence="7">
    <location>
        <begin position="497"/>
        <end position="510"/>
    </location>
</feature>
<feature type="transmembrane region" description="Helical" evidence="8">
    <location>
        <begin position="164"/>
        <end position="187"/>
    </location>
</feature>
<dbReference type="GO" id="GO:0016020">
    <property type="term" value="C:membrane"/>
    <property type="evidence" value="ECO:0007669"/>
    <property type="project" value="UniProtKB-SubCell"/>
</dbReference>
<evidence type="ECO:0000256" key="5">
    <source>
        <dbReference type="ARBA" id="ARBA00022989"/>
    </source>
</evidence>
<dbReference type="InterPro" id="IPR011701">
    <property type="entry name" value="MFS"/>
</dbReference>
<feature type="transmembrane region" description="Helical" evidence="8">
    <location>
        <begin position="199"/>
        <end position="220"/>
    </location>
</feature>
<keyword evidence="6 8" id="KW-0472">Membrane</keyword>
<keyword evidence="4" id="KW-0769">Symport</keyword>
<feature type="transmembrane region" description="Helical" evidence="8">
    <location>
        <begin position="460"/>
        <end position="482"/>
    </location>
</feature>
<evidence type="ECO:0000256" key="1">
    <source>
        <dbReference type="ARBA" id="ARBA00004141"/>
    </source>
</evidence>
<feature type="region of interest" description="Disordered" evidence="7">
    <location>
        <begin position="493"/>
        <end position="523"/>
    </location>
</feature>
<evidence type="ECO:0000256" key="2">
    <source>
        <dbReference type="ARBA" id="ARBA00022448"/>
    </source>
</evidence>
<evidence type="ECO:0000313" key="11">
    <source>
        <dbReference type="Proteomes" id="UP001209878"/>
    </source>
</evidence>
<keyword evidence="5 8" id="KW-1133">Transmembrane helix</keyword>
<dbReference type="Proteomes" id="UP001209878">
    <property type="component" value="Unassembled WGS sequence"/>
</dbReference>
<dbReference type="GO" id="GO:0015293">
    <property type="term" value="F:symporter activity"/>
    <property type="evidence" value="ECO:0007669"/>
    <property type="project" value="UniProtKB-KW"/>
</dbReference>
<evidence type="ECO:0000256" key="8">
    <source>
        <dbReference type="SAM" id="Phobius"/>
    </source>
</evidence>
<evidence type="ECO:0000256" key="3">
    <source>
        <dbReference type="ARBA" id="ARBA00022692"/>
    </source>
</evidence>
<dbReference type="CDD" id="cd17318">
    <property type="entry name" value="MFS_SLC17"/>
    <property type="match status" value="1"/>
</dbReference>
<proteinExistence type="predicted"/>
<evidence type="ECO:0000256" key="4">
    <source>
        <dbReference type="ARBA" id="ARBA00022847"/>
    </source>
</evidence>
<feature type="transmembrane region" description="Helical" evidence="8">
    <location>
        <begin position="396"/>
        <end position="414"/>
    </location>
</feature>
<dbReference type="PANTHER" id="PTHR11662:SF399">
    <property type="entry name" value="FI19708P1-RELATED"/>
    <property type="match status" value="1"/>
</dbReference>
<evidence type="ECO:0000256" key="7">
    <source>
        <dbReference type="SAM" id="MobiDB-lite"/>
    </source>
</evidence>
<feature type="transmembrane region" description="Helical" evidence="8">
    <location>
        <begin position="139"/>
        <end position="158"/>
    </location>
</feature>
<dbReference type="InterPro" id="IPR036259">
    <property type="entry name" value="MFS_trans_sf"/>
</dbReference>
<comment type="caution">
    <text evidence="10">The sequence shown here is derived from an EMBL/GenBank/DDBJ whole genome shotgun (WGS) entry which is preliminary data.</text>
</comment>
<name>A0AAD9KLR0_RIDPI</name>
<feature type="transmembrane region" description="Helical" evidence="8">
    <location>
        <begin position="32"/>
        <end position="54"/>
    </location>
</feature>
<evidence type="ECO:0000259" key="9">
    <source>
        <dbReference type="PROSITE" id="PS50850"/>
    </source>
</evidence>
<feature type="transmembrane region" description="Helical" evidence="8">
    <location>
        <begin position="426"/>
        <end position="448"/>
    </location>
</feature>
<keyword evidence="11" id="KW-1185">Reference proteome</keyword>